<keyword evidence="10 13" id="KW-1133">Transmembrane helix</keyword>
<keyword evidence="8" id="KW-0378">Hydrolase</keyword>
<evidence type="ECO:0000256" key="10">
    <source>
        <dbReference type="ARBA" id="ARBA00022989"/>
    </source>
</evidence>
<sequence>FLPLFLFITKSPIILGWAKPVPYNPNALYKDYKYGPLKVALAGPFSNLAVAFIFGLIIRFGSTFFNPIALAFMSFIVLLNCLLAVFNLIPIPPLDGSKILTAILPYRYSSVIQNIGLGGIFIVVLFLYFFSNLIWFPAITLFRLFVGGAGAESFLRVFGS</sequence>
<keyword evidence="5" id="KW-0645">Protease</keyword>
<comment type="similarity">
    <text evidence="3">Belongs to the peptidase M50B family.</text>
</comment>
<evidence type="ECO:0000256" key="11">
    <source>
        <dbReference type="ARBA" id="ARBA00023049"/>
    </source>
</evidence>
<keyword evidence="4" id="KW-1003">Cell membrane</keyword>
<organism evidence="15 16">
    <name type="scientific">Candidatus Colwellbacteria bacterium CG23_combo_of_CG06-09_8_20_14_all_42_19</name>
    <dbReference type="NCBI Taxonomy" id="1974541"/>
    <lineage>
        <taxon>Bacteria</taxon>
        <taxon>Candidatus Colwelliibacteriota</taxon>
    </lineage>
</organism>
<evidence type="ECO:0000256" key="9">
    <source>
        <dbReference type="ARBA" id="ARBA00022833"/>
    </source>
</evidence>
<feature type="transmembrane region" description="Helical" evidence="13">
    <location>
        <begin position="110"/>
        <end position="129"/>
    </location>
</feature>
<evidence type="ECO:0000259" key="14">
    <source>
        <dbReference type="Pfam" id="PF02163"/>
    </source>
</evidence>
<keyword evidence="9" id="KW-0862">Zinc</keyword>
<accession>A0A2H0AM06</accession>
<proteinExistence type="inferred from homology"/>
<evidence type="ECO:0000313" key="16">
    <source>
        <dbReference type="Proteomes" id="UP000230007"/>
    </source>
</evidence>
<dbReference type="CDD" id="cd06158">
    <property type="entry name" value="S2P-M50_like_1"/>
    <property type="match status" value="1"/>
</dbReference>
<evidence type="ECO:0000256" key="5">
    <source>
        <dbReference type="ARBA" id="ARBA00022670"/>
    </source>
</evidence>
<reference evidence="15 16" key="1">
    <citation type="submission" date="2017-09" db="EMBL/GenBank/DDBJ databases">
        <title>Depth-based differentiation of microbial function through sediment-hosted aquifers and enrichment of novel symbionts in the deep terrestrial subsurface.</title>
        <authorList>
            <person name="Probst A.J."/>
            <person name="Ladd B."/>
            <person name="Jarett J.K."/>
            <person name="Geller-Mcgrath D.E."/>
            <person name="Sieber C.M."/>
            <person name="Emerson J.B."/>
            <person name="Anantharaman K."/>
            <person name="Thomas B.C."/>
            <person name="Malmstrom R."/>
            <person name="Stieglmeier M."/>
            <person name="Klingl A."/>
            <person name="Woyke T."/>
            <person name="Ryan C.M."/>
            <person name="Banfield J.F."/>
        </authorList>
    </citation>
    <scope>NUCLEOTIDE SEQUENCE [LARGE SCALE GENOMIC DNA]</scope>
    <source>
        <strain evidence="15">CG23_combo_of_CG06-09_8_20_14_all_42_19</strain>
    </source>
</reference>
<dbReference type="InterPro" id="IPR052348">
    <property type="entry name" value="Metallopeptidase_M50B"/>
</dbReference>
<keyword evidence="7" id="KW-0479">Metal-binding</keyword>
<comment type="subcellular location">
    <subcellularLocation>
        <location evidence="2">Cell membrane</location>
        <topology evidence="2">Multi-pass membrane protein</topology>
    </subcellularLocation>
</comment>
<dbReference type="PANTHER" id="PTHR35864:SF1">
    <property type="entry name" value="ZINC METALLOPROTEASE YWHC-RELATED"/>
    <property type="match status" value="1"/>
</dbReference>
<keyword evidence="11" id="KW-0482">Metalloprotease</keyword>
<feature type="domain" description="Peptidase M50" evidence="14">
    <location>
        <begin position="69"/>
        <end position="111"/>
    </location>
</feature>
<evidence type="ECO:0000256" key="7">
    <source>
        <dbReference type="ARBA" id="ARBA00022723"/>
    </source>
</evidence>
<evidence type="ECO:0000256" key="13">
    <source>
        <dbReference type="SAM" id="Phobius"/>
    </source>
</evidence>
<dbReference type="EMBL" id="PCSK01000012">
    <property type="protein sequence ID" value="PIP46455.1"/>
    <property type="molecule type" value="Genomic_DNA"/>
</dbReference>
<dbReference type="GO" id="GO:0006508">
    <property type="term" value="P:proteolysis"/>
    <property type="evidence" value="ECO:0007669"/>
    <property type="project" value="UniProtKB-KW"/>
</dbReference>
<comment type="caution">
    <text evidence="15">The sequence shown here is derived from an EMBL/GenBank/DDBJ whole genome shotgun (WGS) entry which is preliminary data.</text>
</comment>
<feature type="transmembrane region" description="Helical" evidence="13">
    <location>
        <begin position="64"/>
        <end position="89"/>
    </location>
</feature>
<dbReference type="AlphaFoldDB" id="A0A2H0AM06"/>
<dbReference type="GO" id="GO:0008237">
    <property type="term" value="F:metallopeptidase activity"/>
    <property type="evidence" value="ECO:0007669"/>
    <property type="project" value="UniProtKB-KW"/>
</dbReference>
<dbReference type="Pfam" id="PF02163">
    <property type="entry name" value="Peptidase_M50"/>
    <property type="match status" value="1"/>
</dbReference>
<dbReference type="Proteomes" id="UP000230007">
    <property type="component" value="Unassembled WGS sequence"/>
</dbReference>
<protein>
    <recommendedName>
        <fullName evidence="14">Peptidase M50 domain-containing protein</fullName>
    </recommendedName>
</protein>
<evidence type="ECO:0000256" key="4">
    <source>
        <dbReference type="ARBA" id="ARBA00022475"/>
    </source>
</evidence>
<evidence type="ECO:0000256" key="6">
    <source>
        <dbReference type="ARBA" id="ARBA00022692"/>
    </source>
</evidence>
<evidence type="ECO:0000256" key="8">
    <source>
        <dbReference type="ARBA" id="ARBA00022801"/>
    </source>
</evidence>
<name>A0A2H0AM06_9BACT</name>
<comment type="cofactor">
    <cofactor evidence="1">
        <name>Zn(2+)</name>
        <dbReference type="ChEBI" id="CHEBI:29105"/>
    </cofactor>
</comment>
<dbReference type="InterPro" id="IPR044537">
    <property type="entry name" value="Rip2-like"/>
</dbReference>
<keyword evidence="6 13" id="KW-0812">Transmembrane</keyword>
<dbReference type="InterPro" id="IPR008915">
    <property type="entry name" value="Peptidase_M50"/>
</dbReference>
<evidence type="ECO:0000256" key="12">
    <source>
        <dbReference type="ARBA" id="ARBA00023136"/>
    </source>
</evidence>
<dbReference type="GO" id="GO:0005886">
    <property type="term" value="C:plasma membrane"/>
    <property type="evidence" value="ECO:0007669"/>
    <property type="project" value="UniProtKB-SubCell"/>
</dbReference>
<dbReference type="PANTHER" id="PTHR35864">
    <property type="entry name" value="ZINC METALLOPROTEASE MJ0611-RELATED"/>
    <property type="match status" value="1"/>
</dbReference>
<dbReference type="GO" id="GO:0046872">
    <property type="term" value="F:metal ion binding"/>
    <property type="evidence" value="ECO:0007669"/>
    <property type="project" value="UniProtKB-KW"/>
</dbReference>
<evidence type="ECO:0000256" key="2">
    <source>
        <dbReference type="ARBA" id="ARBA00004651"/>
    </source>
</evidence>
<evidence type="ECO:0000313" key="15">
    <source>
        <dbReference type="EMBL" id="PIP46455.1"/>
    </source>
</evidence>
<gene>
    <name evidence="15" type="ORF">COX15_00675</name>
</gene>
<feature type="non-terminal residue" evidence="15">
    <location>
        <position position="1"/>
    </location>
</feature>
<keyword evidence="12 13" id="KW-0472">Membrane</keyword>
<feature type="transmembrane region" description="Helical" evidence="13">
    <location>
        <begin position="39"/>
        <end position="58"/>
    </location>
</feature>
<evidence type="ECO:0000256" key="3">
    <source>
        <dbReference type="ARBA" id="ARBA00007931"/>
    </source>
</evidence>
<evidence type="ECO:0000256" key="1">
    <source>
        <dbReference type="ARBA" id="ARBA00001947"/>
    </source>
</evidence>